<dbReference type="AlphaFoldDB" id="A0FDH4"/>
<comment type="similarity">
    <text evidence="1">Belongs to the jacalin lectin family.</text>
</comment>
<name>A0FDH4_MAIZE</name>
<dbReference type="CDD" id="cd09612">
    <property type="entry name" value="Jacalin"/>
    <property type="match status" value="1"/>
</dbReference>
<comment type="subunit">
    <text evidence="3">Homodimer.</text>
</comment>
<reference evidence="5" key="2">
    <citation type="submission" date="2006-08" db="EMBL/GenBank/DDBJ databases">
        <title>Maize Beta-Glucosidase Aggregating Factor 1 (BGAF1) Gene Structure.</title>
        <authorList>
            <person name="Tunali T."/>
            <person name="Mert O."/>
            <person name="Kittur F.S."/>
            <person name="Yu H.Y."/>
            <person name="Bevan D.R."/>
            <person name="Esen A."/>
        </authorList>
    </citation>
    <scope>NUCLEOTIDE SEQUENCE</scope>
</reference>
<comment type="similarity">
    <text evidence="3">Belongs to the plant dirigent protein family.</text>
</comment>
<dbReference type="FunFam" id="2.100.10.30:FF:000001">
    <property type="entry name" value="Jacalin-related lectin 33"/>
    <property type="match status" value="1"/>
</dbReference>
<organism evidence="5">
    <name type="scientific">Zea mays</name>
    <name type="common">Maize</name>
    <dbReference type="NCBI Taxonomy" id="4577"/>
    <lineage>
        <taxon>Eukaryota</taxon>
        <taxon>Viridiplantae</taxon>
        <taxon>Streptophyta</taxon>
        <taxon>Embryophyta</taxon>
        <taxon>Tracheophyta</taxon>
        <taxon>Spermatophyta</taxon>
        <taxon>Magnoliopsida</taxon>
        <taxon>Liliopsida</taxon>
        <taxon>Poales</taxon>
        <taxon>Poaceae</taxon>
        <taxon>PACMAD clade</taxon>
        <taxon>Panicoideae</taxon>
        <taxon>Andropogonodae</taxon>
        <taxon>Andropogoneae</taxon>
        <taxon>Tripsacinae</taxon>
        <taxon>Zea</taxon>
    </lineage>
</organism>
<dbReference type="ExpressionAtlas" id="A0FDH4">
    <property type="expression patterns" value="baseline and differential"/>
</dbReference>
<evidence type="ECO:0000256" key="2">
    <source>
        <dbReference type="ARBA" id="ARBA00022734"/>
    </source>
</evidence>
<evidence type="ECO:0000259" key="4">
    <source>
        <dbReference type="PROSITE" id="PS51752"/>
    </source>
</evidence>
<dbReference type="Pfam" id="PF01419">
    <property type="entry name" value="Jacalin"/>
    <property type="match status" value="1"/>
</dbReference>
<comment type="function">
    <text evidence="3">Dirigent proteins impart stereoselectivity on the phenoxy radical-coupling reaction, yielding optically active lignans from two molecules of coniferyl alcohol in the biosynthesis of lignans, flavonolignans, and alkaloids and thus plays a central role in plant secondary metabolism.</text>
</comment>
<evidence type="ECO:0000256" key="3">
    <source>
        <dbReference type="RuleBase" id="RU363099"/>
    </source>
</evidence>
<evidence type="ECO:0000313" key="5">
    <source>
        <dbReference type="EMBL" id="ABJ97445.1"/>
    </source>
</evidence>
<dbReference type="InterPro" id="IPR033734">
    <property type="entry name" value="Jacalin-like_lectin_dom_plant"/>
</dbReference>
<gene>
    <name evidence="5" type="primary">BGAF1</name>
</gene>
<evidence type="ECO:0000256" key="1">
    <source>
        <dbReference type="ARBA" id="ARBA00006568"/>
    </source>
</evidence>
<dbReference type="PANTHER" id="PTHR46506">
    <property type="entry name" value="OS05G0143600 PROTEIN"/>
    <property type="match status" value="1"/>
</dbReference>
<comment type="subcellular location">
    <subcellularLocation>
        <location evidence="3">Secreted</location>
        <location evidence="3">Extracellular space</location>
        <location evidence="3">Apoplast</location>
    </subcellularLocation>
</comment>
<keyword evidence="3" id="KW-0964">Secreted</keyword>
<dbReference type="GO" id="GO:0030246">
    <property type="term" value="F:carbohydrate binding"/>
    <property type="evidence" value="ECO:0007669"/>
    <property type="project" value="UniProtKB-KW"/>
</dbReference>
<proteinExistence type="inferred from homology"/>
<dbReference type="EMBL" id="DQ975381">
    <property type="protein sequence ID" value="ABJ97445.1"/>
    <property type="molecule type" value="Genomic_DNA"/>
</dbReference>
<accession>A0FDH4</accession>
<dbReference type="SMART" id="SM00915">
    <property type="entry name" value="Jacalin"/>
    <property type="match status" value="1"/>
</dbReference>
<protein>
    <recommendedName>
        <fullName evidence="3">Dirigent protein</fullName>
    </recommendedName>
</protein>
<dbReference type="InterPro" id="IPR001229">
    <property type="entry name" value="Jacalin-like_lectin_dom"/>
</dbReference>
<dbReference type="SUPFAM" id="SSF51101">
    <property type="entry name" value="Mannose-binding lectins"/>
    <property type="match status" value="1"/>
</dbReference>
<dbReference type="InterPro" id="IPR004265">
    <property type="entry name" value="Dirigent"/>
</dbReference>
<dbReference type="Pfam" id="PF03018">
    <property type="entry name" value="Dirigent"/>
    <property type="match status" value="1"/>
</dbReference>
<dbReference type="PROSITE" id="PS51752">
    <property type="entry name" value="JACALIN_LECTIN"/>
    <property type="match status" value="1"/>
</dbReference>
<dbReference type="InterPro" id="IPR036404">
    <property type="entry name" value="Jacalin-like_lectin_dom_sf"/>
</dbReference>
<keyword evidence="2" id="KW-0430">Lectin</keyword>
<keyword evidence="3" id="KW-0052">Apoplast</keyword>
<feature type="domain" description="Jacalin-type lectin" evidence="4">
    <location>
        <begin position="160"/>
        <end position="305"/>
    </location>
</feature>
<dbReference type="GO" id="GO:0048046">
    <property type="term" value="C:apoplast"/>
    <property type="evidence" value="ECO:0007669"/>
    <property type="project" value="UniProtKB-SubCell"/>
</dbReference>
<reference evidence="5" key="1">
    <citation type="journal article" date="2001" name="J. Biol. Chem.">
        <title>Identification of beta-glucosidase aggregating factor (BGAF) and mapping of BGAF binding regions on Maize beta -glucosidase.</title>
        <authorList>
            <person name="Blanchard D.J."/>
            <person name="Cicek M."/>
            <person name="Chen J."/>
            <person name="Esen A."/>
        </authorList>
    </citation>
    <scope>NUCLEOTIDE SEQUENCE</scope>
</reference>
<sequence>MASLQVTPTSAFTQWNELKFEGLYLFHNYVGSGANQTQVISNKAPIGIGATVVNNWTVCDGPGPNAKLIARAQGLHIQAGNWVNSFSLVFVDQRFSGSTLEVTGIVVESGEWAIVGGTGQFAMANGVISKKLHGKTSEGDIIQLTIHAFCPVLGATKRSATKVGPWGGSGGSPIDITAEPQRLKSITVATGIAVTSIAFSYVDSAGQTQSAGRWGGSGGETEPVIQLGDSEVLTELSGTIGNVDGLTVITSIKFVTSLKTYGPFGAWGNGSDTPFAIPVQQGSAIVGFFARAGVYLDALGVYVRSL</sequence>
<dbReference type="Gene3D" id="2.100.10.30">
    <property type="entry name" value="Jacalin-like lectin domain"/>
    <property type="match status" value="1"/>
</dbReference>